<dbReference type="EMBL" id="JAGPNK010000003">
    <property type="protein sequence ID" value="KAH7325064.1"/>
    <property type="molecule type" value="Genomic_DNA"/>
</dbReference>
<dbReference type="PANTHER" id="PTHR13420:SF7">
    <property type="entry name" value="UPF0235 PROTEIN C15ORF40"/>
    <property type="match status" value="1"/>
</dbReference>
<comment type="similarity">
    <text evidence="1">Belongs to the UPF0235 family.</text>
</comment>
<proteinExistence type="inferred from homology"/>
<dbReference type="InterPro" id="IPR003746">
    <property type="entry name" value="DUF167"/>
</dbReference>
<evidence type="ECO:0000313" key="3">
    <source>
        <dbReference type="Proteomes" id="UP000813444"/>
    </source>
</evidence>
<gene>
    <name evidence="2" type="ORF">B0I35DRAFT_476260</name>
</gene>
<evidence type="ECO:0000313" key="2">
    <source>
        <dbReference type="EMBL" id="KAH7325064.1"/>
    </source>
</evidence>
<protein>
    <submittedName>
        <fullName evidence="2">Uncharacterized protein</fullName>
    </submittedName>
</protein>
<sequence>MSGTPVRFVQKTKKAGLGFLELQLHVKPGASRAREGVLAIRADAVELCVSAQAREGEANKAVVELLSDVLGVPRSRLQLARGIKSRDKTVLLECAAGEAEERVREVMELLRKASE</sequence>
<dbReference type="Proteomes" id="UP000813444">
    <property type="component" value="Unassembled WGS sequence"/>
</dbReference>
<accession>A0A8K0T035</accession>
<name>A0A8K0T035_9HYPO</name>
<organism evidence="2 3">
    <name type="scientific">Stachybotrys elegans</name>
    <dbReference type="NCBI Taxonomy" id="80388"/>
    <lineage>
        <taxon>Eukaryota</taxon>
        <taxon>Fungi</taxon>
        <taxon>Dikarya</taxon>
        <taxon>Ascomycota</taxon>
        <taxon>Pezizomycotina</taxon>
        <taxon>Sordariomycetes</taxon>
        <taxon>Hypocreomycetidae</taxon>
        <taxon>Hypocreales</taxon>
        <taxon>Stachybotryaceae</taxon>
        <taxon>Stachybotrys</taxon>
    </lineage>
</organism>
<reference evidence="2" key="1">
    <citation type="journal article" date="2021" name="Nat. Commun.">
        <title>Genetic determinants of endophytism in the Arabidopsis root mycobiome.</title>
        <authorList>
            <person name="Mesny F."/>
            <person name="Miyauchi S."/>
            <person name="Thiergart T."/>
            <person name="Pickel B."/>
            <person name="Atanasova L."/>
            <person name="Karlsson M."/>
            <person name="Huettel B."/>
            <person name="Barry K.W."/>
            <person name="Haridas S."/>
            <person name="Chen C."/>
            <person name="Bauer D."/>
            <person name="Andreopoulos W."/>
            <person name="Pangilinan J."/>
            <person name="LaButti K."/>
            <person name="Riley R."/>
            <person name="Lipzen A."/>
            <person name="Clum A."/>
            <person name="Drula E."/>
            <person name="Henrissat B."/>
            <person name="Kohler A."/>
            <person name="Grigoriev I.V."/>
            <person name="Martin F.M."/>
            <person name="Hacquard S."/>
        </authorList>
    </citation>
    <scope>NUCLEOTIDE SEQUENCE</scope>
    <source>
        <strain evidence="2">MPI-CAGE-CH-0235</strain>
    </source>
</reference>
<dbReference type="OrthoDB" id="244097at2759"/>
<dbReference type="GO" id="GO:0005737">
    <property type="term" value="C:cytoplasm"/>
    <property type="evidence" value="ECO:0007669"/>
    <property type="project" value="TreeGrafter"/>
</dbReference>
<evidence type="ECO:0000256" key="1">
    <source>
        <dbReference type="ARBA" id="ARBA00010364"/>
    </source>
</evidence>
<comment type="caution">
    <text evidence="2">The sequence shown here is derived from an EMBL/GenBank/DDBJ whole genome shotgun (WGS) entry which is preliminary data.</text>
</comment>
<dbReference type="Gene3D" id="3.30.1200.10">
    <property type="entry name" value="YggU-like"/>
    <property type="match status" value="1"/>
</dbReference>
<dbReference type="NCBIfam" id="TIGR00251">
    <property type="entry name" value="DUF167 family protein"/>
    <property type="match status" value="1"/>
</dbReference>
<keyword evidence="3" id="KW-1185">Reference proteome</keyword>
<dbReference type="InterPro" id="IPR036591">
    <property type="entry name" value="YggU-like_sf"/>
</dbReference>
<dbReference type="SMART" id="SM01152">
    <property type="entry name" value="DUF167"/>
    <property type="match status" value="1"/>
</dbReference>
<dbReference type="SUPFAM" id="SSF69786">
    <property type="entry name" value="YggU-like"/>
    <property type="match status" value="1"/>
</dbReference>
<dbReference type="PANTHER" id="PTHR13420">
    <property type="entry name" value="UPF0235 PROTEIN C15ORF40"/>
    <property type="match status" value="1"/>
</dbReference>
<dbReference type="AlphaFoldDB" id="A0A8K0T035"/>
<dbReference type="Pfam" id="PF02594">
    <property type="entry name" value="DUF167"/>
    <property type="match status" value="1"/>
</dbReference>
<dbReference type="HAMAP" id="MF_00634">
    <property type="entry name" value="UPF0235"/>
    <property type="match status" value="1"/>
</dbReference>